<gene>
    <name evidence="1" type="ORF">TPC1_31525</name>
</gene>
<reference evidence="1" key="1">
    <citation type="submission" date="2015-07" db="EMBL/GenBank/DDBJ databases">
        <title>Adaptation to a free-living lifestyle via gene acquisitions in the diplomonad Trepomonas sp. PC1.</title>
        <authorList>
            <person name="Xu F."/>
            <person name="Jerlstrom-Hultqvist J."/>
            <person name="Kolisko M."/>
            <person name="Simpson A.G.B."/>
            <person name="Roger A.J."/>
            <person name="Svard S.G."/>
            <person name="Andersson J.O."/>
        </authorList>
    </citation>
    <scope>NUCLEOTIDE SEQUENCE</scope>
    <source>
        <strain evidence="1">PC1</strain>
    </source>
</reference>
<dbReference type="AlphaFoldDB" id="A0A146JWJ5"/>
<evidence type="ECO:0000313" key="1">
    <source>
        <dbReference type="EMBL" id="JAP88980.1"/>
    </source>
</evidence>
<accession>A0A146JWJ5</accession>
<organism evidence="1">
    <name type="scientific">Trepomonas sp. PC1</name>
    <dbReference type="NCBI Taxonomy" id="1076344"/>
    <lineage>
        <taxon>Eukaryota</taxon>
        <taxon>Metamonada</taxon>
        <taxon>Diplomonadida</taxon>
        <taxon>Hexamitidae</taxon>
        <taxon>Hexamitinae</taxon>
        <taxon>Trepomonas</taxon>
    </lineage>
</organism>
<proteinExistence type="predicted"/>
<sequence length="348" mass="41353">KQMRQSSNKMFLMTDTSQQQEIQKGQLLQQQFKLLLQQYHHQRTQKTKQLKESSPKKAIESKQLNKAVPLLNFAKLQDKQIKFEYKQHEEIYKKFDEFTKYCNQWAISQQHQVQTMLQSVISGRQTMRFFEKKQQTLPDQEYLNCMFTHHYFHTLLLSRWESLEHVLNLEQCYFNASSRKLTVGRNVLQNVKQKLSLSQTPFTELPISVAHGIQILEQKMQLRELCAYLAKFGDFQHIIEETDAFRVYFREKGCIERLMADNKLTIRKPGEIRQIKVVLTNFGVKMNDQILKHCLVIAKVAKPDFSSVQHKETETVIFFENKQKAEKIAAQLNEYNWKQYGFQQMKAE</sequence>
<feature type="non-terminal residue" evidence="1">
    <location>
        <position position="1"/>
    </location>
</feature>
<dbReference type="EMBL" id="GDID01007626">
    <property type="protein sequence ID" value="JAP88980.1"/>
    <property type="molecule type" value="Transcribed_RNA"/>
</dbReference>
<protein>
    <submittedName>
        <fullName evidence="1">Uncharacterized protein</fullName>
    </submittedName>
</protein>
<name>A0A146JWJ5_9EUKA</name>
<feature type="non-terminal residue" evidence="1">
    <location>
        <position position="348"/>
    </location>
</feature>